<keyword evidence="4" id="KW-0902">Two-component regulatory system</keyword>
<dbReference type="GO" id="GO:0000160">
    <property type="term" value="P:phosphorelay signal transduction system"/>
    <property type="evidence" value="ECO:0007669"/>
    <property type="project" value="UniProtKB-KW"/>
</dbReference>
<organism evidence="10 11">
    <name type="scientific">Micavibrio aeruginosavorus</name>
    <dbReference type="NCBI Taxonomy" id="349221"/>
    <lineage>
        <taxon>Bacteria</taxon>
        <taxon>Pseudomonadati</taxon>
        <taxon>Bdellovibrionota</taxon>
        <taxon>Bdellovibrionia</taxon>
        <taxon>Bdellovibrionales</taxon>
        <taxon>Pseudobdellovibrionaceae</taxon>
        <taxon>Micavibrio</taxon>
    </lineage>
</organism>
<evidence type="ECO:0000256" key="6">
    <source>
        <dbReference type="ARBA" id="ARBA00023163"/>
    </source>
</evidence>
<dbReference type="CDD" id="cd17550">
    <property type="entry name" value="REC_NtrX-like"/>
    <property type="match status" value="1"/>
</dbReference>
<proteinExistence type="predicted"/>
<dbReference type="Gene3D" id="3.40.50.300">
    <property type="entry name" value="P-loop containing nucleotide triphosphate hydrolases"/>
    <property type="match status" value="1"/>
</dbReference>
<feature type="domain" description="Sigma-54 factor interaction" evidence="8">
    <location>
        <begin position="142"/>
        <end position="366"/>
    </location>
</feature>
<dbReference type="Pfam" id="PF02954">
    <property type="entry name" value="HTH_8"/>
    <property type="match status" value="1"/>
</dbReference>
<evidence type="ECO:0000259" key="9">
    <source>
        <dbReference type="PROSITE" id="PS50110"/>
    </source>
</evidence>
<evidence type="ECO:0000256" key="1">
    <source>
        <dbReference type="ARBA" id="ARBA00022553"/>
    </source>
</evidence>
<dbReference type="Gene3D" id="1.10.10.60">
    <property type="entry name" value="Homeodomain-like"/>
    <property type="match status" value="1"/>
</dbReference>
<dbReference type="InterPro" id="IPR027417">
    <property type="entry name" value="P-loop_NTPase"/>
</dbReference>
<comment type="caution">
    <text evidence="10">The sequence shown here is derived from an EMBL/GenBank/DDBJ whole genome shotgun (WGS) entry which is preliminary data.</text>
</comment>
<dbReference type="FunFam" id="3.40.50.300:FF:000006">
    <property type="entry name" value="DNA-binding transcriptional regulator NtrC"/>
    <property type="match status" value="1"/>
</dbReference>
<dbReference type="PANTHER" id="PTHR32071:SF17">
    <property type="entry name" value="TRANSCRIPTIONAL REGULATOR (NTRC FAMILY)"/>
    <property type="match status" value="1"/>
</dbReference>
<keyword evidence="3" id="KW-0067">ATP-binding</keyword>
<dbReference type="FunFam" id="3.40.50.2300:FF:000018">
    <property type="entry name" value="DNA-binding transcriptional regulator NtrC"/>
    <property type="match status" value="1"/>
</dbReference>
<keyword evidence="6" id="KW-0804">Transcription</keyword>
<dbReference type="Pfam" id="PF00158">
    <property type="entry name" value="Sigma54_activat"/>
    <property type="match status" value="1"/>
</dbReference>
<dbReference type="InterPro" id="IPR011006">
    <property type="entry name" value="CheY-like_superfamily"/>
</dbReference>
<dbReference type="InterPro" id="IPR058031">
    <property type="entry name" value="AAA_lid_NorR"/>
</dbReference>
<dbReference type="SUPFAM" id="SSF46689">
    <property type="entry name" value="Homeodomain-like"/>
    <property type="match status" value="1"/>
</dbReference>
<sequence length="469" mass="52352">MAKEILIIDDEADIRNLIQGILEDEGYATRQAGNATQAFAQIEERKPSLIILDVWLQNSEFDGLAILEKVKAEHPHLPVVMISGHGTIETAVTAIRHGAYDFIEKPFKTDRLLLMIERALENSRLRQENEQLRQKAEPASTLQGKSNAIQSLMNTLNKVAPANSRVLITGDSGSGKEVAARFIHKNSSRASGPFVVINCAILNPDRIEIELFGSEEKGVIHQGVLERADQGTLLLDEVADMPIETQGKIVRALQDQTFMRIGGNEQIKVDVRILASTGKNLLEATKSGAFREDLYYRLNVVPVQVPTLRERMEDIPELVDYFMDQNVKHVGLQKRGVSASAMMALQAYNWPGNIRQLKNLIEWLMIMGGNSPESIQTEDLPPEISQNVPATLKTEWGADLISLPLREAREVFEREYLLSQVNRFGGNISKTAQFVGMERSALHRKLKSLNITTSERDPDEASEVIRISA</sequence>
<dbReference type="EMBL" id="QFOT01000101">
    <property type="protein sequence ID" value="PZP54911.1"/>
    <property type="molecule type" value="Genomic_DNA"/>
</dbReference>
<dbReference type="InterPro" id="IPR001789">
    <property type="entry name" value="Sig_transdc_resp-reg_receiver"/>
</dbReference>
<dbReference type="InterPro" id="IPR002197">
    <property type="entry name" value="HTH_Fis"/>
</dbReference>
<dbReference type="GO" id="GO:0043565">
    <property type="term" value="F:sequence-specific DNA binding"/>
    <property type="evidence" value="ECO:0007669"/>
    <property type="project" value="InterPro"/>
</dbReference>
<dbReference type="GO" id="GO:0005524">
    <property type="term" value="F:ATP binding"/>
    <property type="evidence" value="ECO:0007669"/>
    <property type="project" value="UniProtKB-KW"/>
</dbReference>
<evidence type="ECO:0000313" key="11">
    <source>
        <dbReference type="Proteomes" id="UP000249739"/>
    </source>
</evidence>
<evidence type="ECO:0000256" key="3">
    <source>
        <dbReference type="ARBA" id="ARBA00022840"/>
    </source>
</evidence>
<evidence type="ECO:0000259" key="8">
    <source>
        <dbReference type="PROSITE" id="PS50045"/>
    </source>
</evidence>
<dbReference type="GO" id="GO:0006355">
    <property type="term" value="P:regulation of DNA-templated transcription"/>
    <property type="evidence" value="ECO:0007669"/>
    <property type="project" value="InterPro"/>
</dbReference>
<dbReference type="SMART" id="SM00448">
    <property type="entry name" value="REC"/>
    <property type="match status" value="1"/>
</dbReference>
<name>A0A2W5FG17_9BACT</name>
<dbReference type="InterPro" id="IPR025944">
    <property type="entry name" value="Sigma_54_int_dom_CS"/>
</dbReference>
<feature type="domain" description="Response regulatory" evidence="9">
    <location>
        <begin position="4"/>
        <end position="120"/>
    </location>
</feature>
<feature type="modified residue" description="4-aspartylphosphate" evidence="7">
    <location>
        <position position="53"/>
    </location>
</feature>
<dbReference type="PANTHER" id="PTHR32071">
    <property type="entry name" value="TRANSCRIPTIONAL REGULATORY PROTEIN"/>
    <property type="match status" value="1"/>
</dbReference>
<keyword evidence="2" id="KW-0547">Nucleotide-binding</keyword>
<dbReference type="AlphaFoldDB" id="A0A2W5FG17"/>
<dbReference type="PROSITE" id="PS50110">
    <property type="entry name" value="RESPONSE_REGULATORY"/>
    <property type="match status" value="1"/>
</dbReference>
<evidence type="ECO:0000256" key="4">
    <source>
        <dbReference type="ARBA" id="ARBA00023012"/>
    </source>
</evidence>
<protein>
    <submittedName>
        <fullName evidence="10">Sigma-54-dependent Fis family transcriptional regulator</fullName>
    </submittedName>
</protein>
<dbReference type="Proteomes" id="UP000249739">
    <property type="component" value="Unassembled WGS sequence"/>
</dbReference>
<dbReference type="Gene3D" id="1.10.8.60">
    <property type="match status" value="1"/>
</dbReference>
<evidence type="ECO:0000256" key="2">
    <source>
        <dbReference type="ARBA" id="ARBA00022741"/>
    </source>
</evidence>
<reference evidence="10 11" key="1">
    <citation type="submission" date="2017-08" db="EMBL/GenBank/DDBJ databases">
        <title>Infants hospitalized years apart are colonized by the same room-sourced microbial strains.</title>
        <authorList>
            <person name="Brooks B."/>
            <person name="Olm M.R."/>
            <person name="Firek B.A."/>
            <person name="Baker R."/>
            <person name="Thomas B.C."/>
            <person name="Morowitz M.J."/>
            <person name="Banfield J.F."/>
        </authorList>
    </citation>
    <scope>NUCLEOTIDE SEQUENCE [LARGE SCALE GENOMIC DNA]</scope>
    <source>
        <strain evidence="10">S2_006_000_R2_64</strain>
    </source>
</reference>
<keyword evidence="5" id="KW-0805">Transcription regulation</keyword>
<keyword evidence="1 7" id="KW-0597">Phosphoprotein</keyword>
<dbReference type="FunFam" id="1.10.10.60:FF:000165">
    <property type="entry name" value="Two-component system nitrogen regulation response regulator NtrX"/>
    <property type="match status" value="1"/>
</dbReference>
<dbReference type="PROSITE" id="PS50045">
    <property type="entry name" value="SIGMA54_INTERACT_4"/>
    <property type="match status" value="1"/>
</dbReference>
<dbReference type="Pfam" id="PF00072">
    <property type="entry name" value="Response_reg"/>
    <property type="match status" value="1"/>
</dbReference>
<dbReference type="InterPro" id="IPR009057">
    <property type="entry name" value="Homeodomain-like_sf"/>
</dbReference>
<dbReference type="SUPFAM" id="SSF52540">
    <property type="entry name" value="P-loop containing nucleoside triphosphate hydrolases"/>
    <property type="match status" value="1"/>
</dbReference>
<dbReference type="InterPro" id="IPR003593">
    <property type="entry name" value="AAA+_ATPase"/>
</dbReference>
<dbReference type="CDD" id="cd00009">
    <property type="entry name" value="AAA"/>
    <property type="match status" value="1"/>
</dbReference>
<evidence type="ECO:0000256" key="7">
    <source>
        <dbReference type="PROSITE-ProRule" id="PRU00169"/>
    </source>
</evidence>
<dbReference type="Gene3D" id="3.40.50.2300">
    <property type="match status" value="1"/>
</dbReference>
<dbReference type="InterPro" id="IPR002078">
    <property type="entry name" value="Sigma_54_int"/>
</dbReference>
<dbReference type="SUPFAM" id="SSF52172">
    <property type="entry name" value="CheY-like"/>
    <property type="match status" value="1"/>
</dbReference>
<dbReference type="PRINTS" id="PR01590">
    <property type="entry name" value="HTHFIS"/>
</dbReference>
<evidence type="ECO:0000313" key="10">
    <source>
        <dbReference type="EMBL" id="PZP54911.1"/>
    </source>
</evidence>
<accession>A0A2W5FG17</accession>
<gene>
    <name evidence="10" type="ORF">DI586_08475</name>
</gene>
<dbReference type="PROSITE" id="PS00688">
    <property type="entry name" value="SIGMA54_INTERACT_3"/>
    <property type="match status" value="1"/>
</dbReference>
<dbReference type="SMART" id="SM00382">
    <property type="entry name" value="AAA"/>
    <property type="match status" value="1"/>
</dbReference>
<dbReference type="Pfam" id="PF25601">
    <property type="entry name" value="AAA_lid_14"/>
    <property type="match status" value="1"/>
</dbReference>
<evidence type="ECO:0000256" key="5">
    <source>
        <dbReference type="ARBA" id="ARBA00023015"/>
    </source>
</evidence>